<reference evidence="1" key="2">
    <citation type="journal article" date="2023" name="Plants (Basel)">
        <title>Annotation of the Turnera subulata (Passifloraceae) Draft Genome Reveals the S-Locus Evolved after the Divergence of Turneroideae from Passifloroideae in a Stepwise Manner.</title>
        <authorList>
            <person name="Henning P.M."/>
            <person name="Roalson E.H."/>
            <person name="Mir W."/>
            <person name="McCubbin A.G."/>
            <person name="Shore J.S."/>
        </authorList>
    </citation>
    <scope>NUCLEOTIDE SEQUENCE</scope>
    <source>
        <strain evidence="1">F60SS</strain>
    </source>
</reference>
<protein>
    <submittedName>
        <fullName evidence="1">Uncharacterized protein</fullName>
    </submittedName>
</protein>
<gene>
    <name evidence="1" type="ORF">Tsubulata_050961</name>
</gene>
<dbReference type="InterPro" id="IPR043129">
    <property type="entry name" value="ATPase_NBD"/>
</dbReference>
<dbReference type="EMBL" id="JAKUCV010007168">
    <property type="protein sequence ID" value="KAJ4824513.1"/>
    <property type="molecule type" value="Genomic_DNA"/>
</dbReference>
<reference evidence="1" key="1">
    <citation type="submission" date="2022-02" db="EMBL/GenBank/DDBJ databases">
        <authorList>
            <person name="Henning P.M."/>
            <person name="McCubbin A.G."/>
            <person name="Shore J.S."/>
        </authorList>
    </citation>
    <scope>NUCLEOTIDE SEQUENCE</scope>
    <source>
        <strain evidence="1">F60SS</strain>
        <tissue evidence="1">Leaves</tissue>
    </source>
</reference>
<organism evidence="1 2">
    <name type="scientific">Turnera subulata</name>
    <dbReference type="NCBI Taxonomy" id="218843"/>
    <lineage>
        <taxon>Eukaryota</taxon>
        <taxon>Viridiplantae</taxon>
        <taxon>Streptophyta</taxon>
        <taxon>Embryophyta</taxon>
        <taxon>Tracheophyta</taxon>
        <taxon>Spermatophyta</taxon>
        <taxon>Magnoliopsida</taxon>
        <taxon>eudicotyledons</taxon>
        <taxon>Gunneridae</taxon>
        <taxon>Pentapetalae</taxon>
        <taxon>rosids</taxon>
        <taxon>fabids</taxon>
        <taxon>Malpighiales</taxon>
        <taxon>Passifloraceae</taxon>
        <taxon>Turnera</taxon>
    </lineage>
</organism>
<dbReference type="SUPFAM" id="SSF53067">
    <property type="entry name" value="Actin-like ATPase domain"/>
    <property type="match status" value="1"/>
</dbReference>
<keyword evidence="2" id="KW-1185">Reference proteome</keyword>
<comment type="caution">
    <text evidence="1">The sequence shown here is derived from an EMBL/GenBank/DDBJ whole genome shotgun (WGS) entry which is preliminary data.</text>
</comment>
<evidence type="ECO:0000313" key="2">
    <source>
        <dbReference type="Proteomes" id="UP001141552"/>
    </source>
</evidence>
<name>A0A9Q0F409_9ROSI</name>
<accession>A0A9Q0F409</accession>
<evidence type="ECO:0000313" key="1">
    <source>
        <dbReference type="EMBL" id="KAJ4824513.1"/>
    </source>
</evidence>
<dbReference type="OrthoDB" id="1689829at2759"/>
<dbReference type="AlphaFoldDB" id="A0A9Q0F409"/>
<proteinExistence type="predicted"/>
<dbReference type="Proteomes" id="UP001141552">
    <property type="component" value="Unassembled WGS sequence"/>
</dbReference>
<sequence>MTVRICWRTGGIWNILARRPDVSDGLFPAFNVGLPMWENYPVFSAKPKKEEKVGLAEAISSSILSTGRIDLQRKLFCSIQLIGGVALTAGLIPAVEESGCSTVIEFRLGGVTFSDHPNSFTFSSASRWRKAHQLMILLRLVKISAIFLGSQSE</sequence>